<reference evidence="1 2" key="1">
    <citation type="submission" date="2024-04" db="EMBL/GenBank/DDBJ databases">
        <authorList>
            <person name="Waldvogel A.-M."/>
            <person name="Schoenle A."/>
        </authorList>
    </citation>
    <scope>NUCLEOTIDE SEQUENCE [LARGE SCALE GENOMIC DNA]</scope>
</reference>
<dbReference type="EMBL" id="OZ035841">
    <property type="protein sequence ID" value="CAL1590608.1"/>
    <property type="molecule type" value="Genomic_DNA"/>
</dbReference>
<keyword evidence="2" id="KW-1185">Reference proteome</keyword>
<protein>
    <submittedName>
        <fullName evidence="1">Uncharacterized protein</fullName>
    </submittedName>
</protein>
<sequence length="69" mass="7485">MPAGSFHSFALAYLKSEGVKLPAGIDEVYSNAEFASRVVCKKSHLLPSGEQVEPIIFTPLMGRQLVAIH</sequence>
<evidence type="ECO:0000313" key="1">
    <source>
        <dbReference type="EMBL" id="CAL1590608.1"/>
    </source>
</evidence>
<evidence type="ECO:0000313" key="2">
    <source>
        <dbReference type="Proteomes" id="UP001497482"/>
    </source>
</evidence>
<organism evidence="1 2">
    <name type="scientific">Knipowitschia caucasica</name>
    <name type="common">Caucasian dwarf goby</name>
    <name type="synonym">Pomatoschistus caucasicus</name>
    <dbReference type="NCBI Taxonomy" id="637954"/>
    <lineage>
        <taxon>Eukaryota</taxon>
        <taxon>Metazoa</taxon>
        <taxon>Chordata</taxon>
        <taxon>Craniata</taxon>
        <taxon>Vertebrata</taxon>
        <taxon>Euteleostomi</taxon>
        <taxon>Actinopterygii</taxon>
        <taxon>Neopterygii</taxon>
        <taxon>Teleostei</taxon>
        <taxon>Neoteleostei</taxon>
        <taxon>Acanthomorphata</taxon>
        <taxon>Gobiaria</taxon>
        <taxon>Gobiiformes</taxon>
        <taxon>Gobioidei</taxon>
        <taxon>Gobiidae</taxon>
        <taxon>Gobiinae</taxon>
        <taxon>Knipowitschia</taxon>
    </lineage>
</organism>
<accession>A0AAV2KKQ8</accession>
<gene>
    <name evidence="1" type="ORF">KC01_LOCUS20101</name>
</gene>
<dbReference type="AlphaFoldDB" id="A0AAV2KKQ8"/>
<name>A0AAV2KKQ8_KNICA</name>
<proteinExistence type="predicted"/>
<dbReference type="Proteomes" id="UP001497482">
    <property type="component" value="Chromosome 19"/>
</dbReference>